<accession>A0A699H2Z9</accession>
<reference evidence="4" key="1">
    <citation type="journal article" date="2019" name="Sci. Rep.">
        <title>Draft genome of Tanacetum cinerariifolium, the natural source of mosquito coil.</title>
        <authorList>
            <person name="Yamashiro T."/>
            <person name="Shiraishi A."/>
            <person name="Satake H."/>
            <person name="Nakayama K."/>
        </authorList>
    </citation>
    <scope>NUCLEOTIDE SEQUENCE</scope>
</reference>
<organism evidence="4">
    <name type="scientific">Tanacetum cinerariifolium</name>
    <name type="common">Dalmatian daisy</name>
    <name type="synonym">Chrysanthemum cinerariifolium</name>
    <dbReference type="NCBI Taxonomy" id="118510"/>
    <lineage>
        <taxon>Eukaryota</taxon>
        <taxon>Viridiplantae</taxon>
        <taxon>Streptophyta</taxon>
        <taxon>Embryophyta</taxon>
        <taxon>Tracheophyta</taxon>
        <taxon>Spermatophyta</taxon>
        <taxon>Magnoliopsida</taxon>
        <taxon>eudicotyledons</taxon>
        <taxon>Gunneridae</taxon>
        <taxon>Pentapetalae</taxon>
        <taxon>asterids</taxon>
        <taxon>campanulids</taxon>
        <taxon>Asterales</taxon>
        <taxon>Asteraceae</taxon>
        <taxon>Asteroideae</taxon>
        <taxon>Anthemideae</taxon>
        <taxon>Anthemidinae</taxon>
        <taxon>Tanacetum</taxon>
    </lineage>
</organism>
<feature type="compositionally biased region" description="Basic and acidic residues" evidence="2">
    <location>
        <begin position="566"/>
        <end position="575"/>
    </location>
</feature>
<keyword evidence="3" id="KW-0472">Membrane</keyword>
<dbReference type="AlphaFoldDB" id="A0A699H2Z9"/>
<comment type="caution">
    <text evidence="4">The sequence shown here is derived from an EMBL/GenBank/DDBJ whole genome shotgun (WGS) entry which is preliminary data.</text>
</comment>
<name>A0A699H2Z9_TANCI</name>
<feature type="region of interest" description="Disordered" evidence="2">
    <location>
        <begin position="566"/>
        <end position="591"/>
    </location>
</feature>
<dbReference type="EMBL" id="BKCJ010078328">
    <property type="protein sequence ID" value="GEW87911.1"/>
    <property type="molecule type" value="Genomic_DNA"/>
</dbReference>
<proteinExistence type="predicted"/>
<keyword evidence="1" id="KW-0175">Coiled coil</keyword>
<evidence type="ECO:0000256" key="3">
    <source>
        <dbReference type="SAM" id="Phobius"/>
    </source>
</evidence>
<feature type="compositionally biased region" description="Basic and acidic residues" evidence="2">
    <location>
        <begin position="9"/>
        <end position="18"/>
    </location>
</feature>
<gene>
    <name evidence="4" type="ORF">Tci_259887</name>
</gene>
<feature type="coiled-coil region" evidence="1">
    <location>
        <begin position="451"/>
        <end position="478"/>
    </location>
</feature>
<evidence type="ECO:0000256" key="1">
    <source>
        <dbReference type="SAM" id="Coils"/>
    </source>
</evidence>
<feature type="transmembrane region" description="Helical" evidence="3">
    <location>
        <begin position="43"/>
        <end position="65"/>
    </location>
</feature>
<keyword evidence="3" id="KW-1133">Transmembrane helix</keyword>
<keyword evidence="3" id="KW-0812">Transmembrane</keyword>
<protein>
    <submittedName>
        <fullName evidence="4">Uncharacterized protein</fullName>
    </submittedName>
</protein>
<evidence type="ECO:0000313" key="4">
    <source>
        <dbReference type="EMBL" id="GEW87911.1"/>
    </source>
</evidence>
<sequence>MGDANPIRTHGDYSKPSDEGYMNTIELPEGKNVVPLRSDTIRIYLYMAGSYYSLLMHGLVLRTYFKKSIIMASTFGSKSKSFMTMSIPPQDEPLINRPVARGTLLMALPDDHQLKFNIHKDAKSLREAIKKRLQKLISQLEILGESLFQEDINLKFLRSLPTEWRTHTLIWRNKTVLEDQSLDDLFNNLKIYEAEVKSSSSTSLTTQNITFVSSQNTNNTNESVSVVTSVFAANTKVPIFALPSVDNLSDAVIYSFFASQSNSPQLDNDDLKQIDADDLEEMDLKWQMAMLNMRAMRMLQLPQERAFCKKVRSPRDTRNKDTQRRNVPVETSTSNALVLQCDGVGSYDWSFQADEEPTNYALVAFTFSSSLSPDNKVAPCSKACSKAYTTLQSHYDKLTNDLKKSQFDVLSYKTGLESIEARLVVYQHNENVFEANIKLLKLDVMLRDNALAELTKKFKKAEQERDELKLKLENFQTSSKNLSKLLASQVTDKTGLGYDNQVFNSTVFDCDELISSESDPDLVFYDAPTAHETVLTVLNVESCSTKPNKDLSQSNRPSAPIIKDWVSESKDESKGKPIPTQKAPSFVQTSEHVKTPRTSVKLVSILSQLKTLGKTFPSLEVPRHSWSRKTCFVCNSLTHLIKECDYHEKKIVHKSVRNHA</sequence>
<feature type="region of interest" description="Disordered" evidence="2">
    <location>
        <begin position="1"/>
        <end position="21"/>
    </location>
</feature>
<evidence type="ECO:0000256" key="2">
    <source>
        <dbReference type="SAM" id="MobiDB-lite"/>
    </source>
</evidence>